<keyword evidence="4" id="KW-1185">Reference proteome</keyword>
<dbReference type="PANTHER" id="PTHR43639:SF1">
    <property type="entry name" value="SHORT-CHAIN DEHYDROGENASE_REDUCTASE FAMILY PROTEIN"/>
    <property type="match status" value="1"/>
</dbReference>
<reference evidence="3" key="1">
    <citation type="submission" date="2023-07" db="EMBL/GenBank/DDBJ databases">
        <title>Genomic Encyclopedia of Type Strains, Phase IV (KMG-IV): sequencing the most valuable type-strain genomes for metagenomic binning, comparative biology and taxonomic classification.</title>
        <authorList>
            <person name="Goeker M."/>
        </authorList>
    </citation>
    <scope>NUCLEOTIDE SEQUENCE</scope>
    <source>
        <strain evidence="3">DSM 24202</strain>
    </source>
</reference>
<dbReference type="CDD" id="cd05233">
    <property type="entry name" value="SDR_c"/>
    <property type="match status" value="1"/>
</dbReference>
<dbReference type="GO" id="GO:0016491">
    <property type="term" value="F:oxidoreductase activity"/>
    <property type="evidence" value="ECO:0007669"/>
    <property type="project" value="UniProtKB-KW"/>
</dbReference>
<comment type="similarity">
    <text evidence="1">Belongs to the short-chain dehydrogenases/reductases (SDR) family.</text>
</comment>
<protein>
    <submittedName>
        <fullName evidence="3">NAD(P)-dependent dehydrogenase (Short-subunit alcohol dehydrogenase family)</fullName>
    </submittedName>
</protein>
<dbReference type="Pfam" id="PF13561">
    <property type="entry name" value="adh_short_C2"/>
    <property type="match status" value="1"/>
</dbReference>
<dbReference type="PRINTS" id="PR00081">
    <property type="entry name" value="GDHRDH"/>
</dbReference>
<name>A0AAE4ANB0_9BACT</name>
<dbReference type="InterPro" id="IPR036291">
    <property type="entry name" value="NAD(P)-bd_dom_sf"/>
</dbReference>
<organism evidence="3 4">
    <name type="scientific">Oligosphaera ethanolica</name>
    <dbReference type="NCBI Taxonomy" id="760260"/>
    <lineage>
        <taxon>Bacteria</taxon>
        <taxon>Pseudomonadati</taxon>
        <taxon>Lentisphaerota</taxon>
        <taxon>Oligosphaeria</taxon>
        <taxon>Oligosphaerales</taxon>
        <taxon>Oligosphaeraceae</taxon>
        <taxon>Oligosphaera</taxon>
    </lineage>
</organism>
<dbReference type="InterPro" id="IPR002347">
    <property type="entry name" value="SDR_fam"/>
</dbReference>
<dbReference type="Proteomes" id="UP001238163">
    <property type="component" value="Unassembled WGS sequence"/>
</dbReference>
<sequence length="265" mass="27973">MSKKAYVTGASHGIGRGIALVLAEQGYDIAFTYNRREDDARRVQDELTALGVRAFAFRAELQHAGVAETVAAEAIAALGGIDLFVGNAGKMQAGPLQGISGSDVDFAYQLFYRSNIMATKVAVPAMLASGRGGSVIYITSTRAFRAHADDCLYGSMKAALNRAVETLALEFAPRGIRVNAVAPGNTWIFDDSTPAELQAQQHRDWVPAGRPGTAREVGQLVAYLASENAAYITGEVVKIDGGLILPGVPETFPGMTPKMHGGGTN</sequence>
<dbReference type="PANTHER" id="PTHR43639">
    <property type="entry name" value="OXIDOREDUCTASE, SHORT-CHAIN DEHYDROGENASE/REDUCTASE FAMILY (AFU_ORTHOLOGUE AFUA_5G02870)"/>
    <property type="match status" value="1"/>
</dbReference>
<evidence type="ECO:0000313" key="3">
    <source>
        <dbReference type="EMBL" id="MDQ0290139.1"/>
    </source>
</evidence>
<gene>
    <name evidence="3" type="ORF">J3R75_002246</name>
</gene>
<dbReference type="AlphaFoldDB" id="A0AAE4ANB0"/>
<evidence type="ECO:0000256" key="2">
    <source>
        <dbReference type="ARBA" id="ARBA00023002"/>
    </source>
</evidence>
<dbReference type="Gene3D" id="3.40.50.720">
    <property type="entry name" value="NAD(P)-binding Rossmann-like Domain"/>
    <property type="match status" value="1"/>
</dbReference>
<comment type="caution">
    <text evidence="3">The sequence shown here is derived from an EMBL/GenBank/DDBJ whole genome shotgun (WGS) entry which is preliminary data.</text>
</comment>
<accession>A0AAE4ANB0</accession>
<evidence type="ECO:0000256" key="1">
    <source>
        <dbReference type="ARBA" id="ARBA00006484"/>
    </source>
</evidence>
<dbReference type="RefSeq" id="WP_307261558.1">
    <property type="nucleotide sequence ID" value="NZ_JAUSVL010000001.1"/>
</dbReference>
<evidence type="ECO:0000313" key="4">
    <source>
        <dbReference type="Proteomes" id="UP001238163"/>
    </source>
</evidence>
<dbReference type="EMBL" id="JAUSVL010000001">
    <property type="protein sequence ID" value="MDQ0290139.1"/>
    <property type="molecule type" value="Genomic_DNA"/>
</dbReference>
<proteinExistence type="inferred from homology"/>
<dbReference type="SUPFAM" id="SSF51735">
    <property type="entry name" value="NAD(P)-binding Rossmann-fold domains"/>
    <property type="match status" value="1"/>
</dbReference>
<keyword evidence="2" id="KW-0560">Oxidoreductase</keyword>